<evidence type="ECO:0000313" key="12">
    <source>
        <dbReference type="EMBL" id="KAG2287750.1"/>
    </source>
</evidence>
<gene>
    <name evidence="12" type="ORF">Bca52824_047354</name>
</gene>
<evidence type="ECO:0000256" key="5">
    <source>
        <dbReference type="ARBA" id="ARBA00023015"/>
    </source>
</evidence>
<dbReference type="Gene3D" id="4.10.280.10">
    <property type="entry name" value="Helix-loop-helix DNA-binding domain"/>
    <property type="match status" value="1"/>
</dbReference>
<sequence>MPISEKLPTWAVVPAVFAVFSVISYQILIAPDNLNGTKNVLSMAKTIPLPVDGPESIEWDSQGGGPYAAVVDGRILKWRGDGLGWAELAYTSPHRGNCSRHEVVPTCGRPLGLSFEKKTGDLYICDGYIGVMKVGPEGGLAELVVDQAEGRKVMFANQMDIDEEEDVFYFNDSSDKYHFRDIFYVIVNGERPGRVIRYKKKTKEAKVVMDNLRCNNGPKAGTRDIFAKVPGYPDNIRLTPIGDFWIGIHLNGFKPHGVAVKISGETGEIVEILEDKEGKTMQYRHGVEHHQEIQEMLGVSVQSEGNGVVTKKLNHNASERVRRKKINSLFSSLRSCLPASDQTKLSIPQTVSRSLKYIPELQEQVKKLIQKKDELLVRVSGQKAIEHYVEPQPKAVARYVSTISATKLGDNELMVQISSSRNHNFSISNVLSGLEEDGFVLVDVSSSRSQGERLFYTLHLQMGNKHNYKLTCEELSQRMLYLYEECGNSFR</sequence>
<keyword evidence="7" id="KW-0804">Transcription</keyword>
<dbReference type="InterPro" id="IPR011042">
    <property type="entry name" value="6-blade_b-propeller_TolB-like"/>
</dbReference>
<dbReference type="Pfam" id="PF20067">
    <property type="entry name" value="SSL_N"/>
    <property type="match status" value="1"/>
</dbReference>
<accession>A0A8X7RGG2</accession>
<evidence type="ECO:0000256" key="3">
    <source>
        <dbReference type="ARBA" id="ARBA00009191"/>
    </source>
</evidence>
<dbReference type="PANTHER" id="PTHR10426">
    <property type="entry name" value="STRICTOSIDINE SYNTHASE-RELATED"/>
    <property type="match status" value="1"/>
</dbReference>
<keyword evidence="13" id="KW-1185">Reference proteome</keyword>
<evidence type="ECO:0000256" key="10">
    <source>
        <dbReference type="SAM" id="Phobius"/>
    </source>
</evidence>
<organism evidence="12 13">
    <name type="scientific">Brassica carinata</name>
    <name type="common">Ethiopian mustard</name>
    <name type="synonym">Abyssinian cabbage</name>
    <dbReference type="NCBI Taxonomy" id="52824"/>
    <lineage>
        <taxon>Eukaryota</taxon>
        <taxon>Viridiplantae</taxon>
        <taxon>Streptophyta</taxon>
        <taxon>Embryophyta</taxon>
        <taxon>Tracheophyta</taxon>
        <taxon>Spermatophyta</taxon>
        <taxon>Magnoliopsida</taxon>
        <taxon>eudicotyledons</taxon>
        <taxon>Gunneridae</taxon>
        <taxon>Pentapetalae</taxon>
        <taxon>rosids</taxon>
        <taxon>malvids</taxon>
        <taxon>Brassicales</taxon>
        <taxon>Brassicaceae</taxon>
        <taxon>Brassiceae</taxon>
        <taxon>Brassica</taxon>
    </lineage>
</organism>
<evidence type="ECO:0000256" key="7">
    <source>
        <dbReference type="ARBA" id="ARBA00023163"/>
    </source>
</evidence>
<evidence type="ECO:0000259" key="11">
    <source>
        <dbReference type="PROSITE" id="PS50888"/>
    </source>
</evidence>
<dbReference type="PANTHER" id="PTHR10426:SF113">
    <property type="entry name" value="STRICTOSIDINE SYNTHASE CONSERVED REGION DOMAIN-CONTAINING PROTEIN"/>
    <property type="match status" value="1"/>
</dbReference>
<dbReference type="SUPFAM" id="SSF47459">
    <property type="entry name" value="HLH, helix-loop-helix DNA-binding domain"/>
    <property type="match status" value="1"/>
</dbReference>
<evidence type="ECO:0000256" key="9">
    <source>
        <dbReference type="ARBA" id="ARBA00023242"/>
    </source>
</evidence>
<keyword evidence="4" id="KW-0926">Vacuole</keyword>
<keyword evidence="10" id="KW-1133">Transmembrane helix</keyword>
<dbReference type="GO" id="GO:0046983">
    <property type="term" value="F:protein dimerization activity"/>
    <property type="evidence" value="ECO:0007669"/>
    <property type="project" value="InterPro"/>
</dbReference>
<keyword evidence="5" id="KW-0805">Transcription regulation</keyword>
<feature type="domain" description="BHLH" evidence="11">
    <location>
        <begin position="310"/>
        <end position="361"/>
    </location>
</feature>
<evidence type="ECO:0000256" key="4">
    <source>
        <dbReference type="ARBA" id="ARBA00022554"/>
    </source>
</evidence>
<dbReference type="SMART" id="SM00353">
    <property type="entry name" value="HLH"/>
    <property type="match status" value="1"/>
</dbReference>
<evidence type="ECO:0000256" key="6">
    <source>
        <dbReference type="ARBA" id="ARBA00023125"/>
    </source>
</evidence>
<comment type="caution">
    <text evidence="12">The sequence shown here is derived from an EMBL/GenBank/DDBJ whole genome shotgun (WGS) entry which is preliminary data.</text>
</comment>
<reference evidence="12 13" key="1">
    <citation type="submission" date="2020-02" db="EMBL/GenBank/DDBJ databases">
        <authorList>
            <person name="Ma Q."/>
            <person name="Huang Y."/>
            <person name="Song X."/>
            <person name="Pei D."/>
        </authorList>
    </citation>
    <scope>NUCLEOTIDE SEQUENCE [LARGE SCALE GENOMIC DNA]</scope>
    <source>
        <strain evidence="12">Sxm20200214</strain>
        <tissue evidence="12">Leaf</tissue>
    </source>
</reference>
<dbReference type="GO" id="GO:0003677">
    <property type="term" value="F:DNA binding"/>
    <property type="evidence" value="ECO:0007669"/>
    <property type="project" value="UniProtKB-KW"/>
</dbReference>
<evidence type="ECO:0000313" key="13">
    <source>
        <dbReference type="Proteomes" id="UP000886595"/>
    </source>
</evidence>
<evidence type="ECO:0000256" key="8">
    <source>
        <dbReference type="ARBA" id="ARBA00023180"/>
    </source>
</evidence>
<dbReference type="Proteomes" id="UP000886595">
    <property type="component" value="Unassembled WGS sequence"/>
</dbReference>
<keyword evidence="10" id="KW-0812">Transmembrane</keyword>
<feature type="transmembrane region" description="Helical" evidence="10">
    <location>
        <begin position="7"/>
        <end position="28"/>
    </location>
</feature>
<comment type="subcellular location">
    <subcellularLocation>
        <location evidence="2">Nucleus</location>
    </subcellularLocation>
    <subcellularLocation>
        <location evidence="1">Vacuole</location>
    </subcellularLocation>
</comment>
<dbReference type="EMBL" id="JAAMPC010000010">
    <property type="protein sequence ID" value="KAG2287750.1"/>
    <property type="molecule type" value="Genomic_DNA"/>
</dbReference>
<keyword evidence="6" id="KW-0238">DNA-binding</keyword>
<evidence type="ECO:0000256" key="2">
    <source>
        <dbReference type="ARBA" id="ARBA00004123"/>
    </source>
</evidence>
<dbReference type="GO" id="GO:0006355">
    <property type="term" value="P:regulation of DNA-templated transcription"/>
    <property type="evidence" value="ECO:0007669"/>
    <property type="project" value="UniProtKB-ARBA"/>
</dbReference>
<dbReference type="Pfam" id="PF00010">
    <property type="entry name" value="HLH"/>
    <property type="match status" value="1"/>
</dbReference>
<dbReference type="GO" id="GO:0005634">
    <property type="term" value="C:nucleus"/>
    <property type="evidence" value="ECO:0007669"/>
    <property type="project" value="UniProtKB-SubCell"/>
</dbReference>
<dbReference type="GO" id="GO:0005773">
    <property type="term" value="C:vacuole"/>
    <property type="evidence" value="ECO:0007669"/>
    <property type="project" value="UniProtKB-SubCell"/>
</dbReference>
<dbReference type="AlphaFoldDB" id="A0A8X7RGG2"/>
<dbReference type="CDD" id="cd18914">
    <property type="entry name" value="bHLH_AtORG2_like"/>
    <property type="match status" value="1"/>
</dbReference>
<dbReference type="GO" id="GO:0016787">
    <property type="term" value="F:hydrolase activity"/>
    <property type="evidence" value="ECO:0007669"/>
    <property type="project" value="TreeGrafter"/>
</dbReference>
<keyword evidence="10" id="KW-0472">Membrane</keyword>
<dbReference type="InterPro" id="IPR018119">
    <property type="entry name" value="Strictosidine_synth_cons-reg"/>
</dbReference>
<dbReference type="InterPro" id="IPR011598">
    <property type="entry name" value="bHLH_dom"/>
</dbReference>
<keyword evidence="9" id="KW-0539">Nucleus</keyword>
<dbReference type="SUPFAM" id="SSF63829">
    <property type="entry name" value="Calcium-dependent phosphotriesterase"/>
    <property type="match status" value="1"/>
</dbReference>
<name>A0A8X7RGG2_BRACI</name>
<dbReference type="OrthoDB" id="6106870at2759"/>
<dbReference type="GO" id="GO:0010106">
    <property type="term" value="P:cellular response to iron ion starvation"/>
    <property type="evidence" value="ECO:0007669"/>
    <property type="project" value="UniProtKB-ARBA"/>
</dbReference>
<dbReference type="Pfam" id="PF03088">
    <property type="entry name" value="Str_synth"/>
    <property type="match status" value="1"/>
</dbReference>
<dbReference type="InterPro" id="IPR036638">
    <property type="entry name" value="HLH_DNA-bd_sf"/>
</dbReference>
<dbReference type="Gene3D" id="2.120.10.30">
    <property type="entry name" value="TolB, C-terminal domain"/>
    <property type="match status" value="2"/>
</dbReference>
<dbReference type="GO" id="GO:0012505">
    <property type="term" value="C:endomembrane system"/>
    <property type="evidence" value="ECO:0007669"/>
    <property type="project" value="TreeGrafter"/>
</dbReference>
<proteinExistence type="inferred from homology"/>
<dbReference type="FunFam" id="4.10.280.10:FF:000074">
    <property type="entry name" value="Transcription factor ORG2"/>
    <property type="match status" value="1"/>
</dbReference>
<comment type="similarity">
    <text evidence="3">Belongs to the strictosidine synthase family.</text>
</comment>
<dbReference type="PROSITE" id="PS50888">
    <property type="entry name" value="BHLH"/>
    <property type="match status" value="1"/>
</dbReference>
<keyword evidence="8" id="KW-0325">Glycoprotein</keyword>
<protein>
    <recommendedName>
        <fullName evidence="11">BHLH domain-containing protein</fullName>
    </recommendedName>
</protein>
<evidence type="ECO:0000256" key="1">
    <source>
        <dbReference type="ARBA" id="ARBA00004116"/>
    </source>
</evidence>